<organism evidence="1 2">
    <name type="scientific">Dysgonomonas macrotermitis</name>
    <dbReference type="NCBI Taxonomy" id="1346286"/>
    <lineage>
        <taxon>Bacteria</taxon>
        <taxon>Pseudomonadati</taxon>
        <taxon>Bacteroidota</taxon>
        <taxon>Bacteroidia</taxon>
        <taxon>Bacteroidales</taxon>
        <taxon>Dysgonomonadaceae</taxon>
        <taxon>Dysgonomonas</taxon>
    </lineage>
</organism>
<dbReference type="SUPFAM" id="SSF52058">
    <property type="entry name" value="L domain-like"/>
    <property type="match status" value="1"/>
</dbReference>
<name>A0A1M5ARS4_9BACT</name>
<dbReference type="Gene3D" id="3.80.10.10">
    <property type="entry name" value="Ribonuclease Inhibitor"/>
    <property type="match status" value="1"/>
</dbReference>
<accession>A0A1M5ARS4</accession>
<proteinExistence type="predicted"/>
<evidence type="ECO:0000313" key="1">
    <source>
        <dbReference type="EMBL" id="SHF32951.1"/>
    </source>
</evidence>
<keyword evidence="2" id="KW-1185">Reference proteome</keyword>
<protein>
    <recommendedName>
        <fullName evidence="3">Leucine Rich repeat-containing protein</fullName>
    </recommendedName>
</protein>
<dbReference type="Proteomes" id="UP000184480">
    <property type="component" value="Unassembled WGS sequence"/>
</dbReference>
<reference evidence="2" key="1">
    <citation type="submission" date="2016-11" db="EMBL/GenBank/DDBJ databases">
        <authorList>
            <person name="Varghese N."/>
            <person name="Submissions S."/>
        </authorList>
    </citation>
    <scope>NUCLEOTIDE SEQUENCE [LARGE SCALE GENOMIC DNA]</scope>
    <source>
        <strain evidence="2">DSM 27370</strain>
    </source>
</reference>
<dbReference type="AlphaFoldDB" id="A0A1M5ARS4"/>
<evidence type="ECO:0000313" key="2">
    <source>
        <dbReference type="Proteomes" id="UP000184480"/>
    </source>
</evidence>
<sequence>MGAKVRLSEDSYKSESICVHYRKSIYLPKYKSYHMKHHFADFLDRTGNYWTIIPNNERFIYSLDDEVTDKNSIRIITIGKNDRHWKLIFEFPNLEELTLHEPSKEQLEAISSLTQLKRLRITHARPKNIEFIESLENIEELVFEYVSGFSDLSPLNKLKKLRSLHLECLRRVHDFSGLAGIDTLKYLYINGTLDWNQPIANFTFLEGLPNLEVLKLIWITNKSDYPALIPILKLKHLKTIHIPDSAFTAKEYAFLEVALPGVDGAVYEPYSEYISGTYYFLGKGSGYVKCSSPFAEEKCDKFIQEYEIMKQQAISIIEKNL</sequence>
<dbReference type="STRING" id="1346286.SAMN05444362_105140"/>
<evidence type="ECO:0008006" key="3">
    <source>
        <dbReference type="Google" id="ProtNLM"/>
    </source>
</evidence>
<dbReference type="InterPro" id="IPR032675">
    <property type="entry name" value="LRR_dom_sf"/>
</dbReference>
<gene>
    <name evidence="1" type="ORF">SAMN05444362_105140</name>
</gene>
<dbReference type="EMBL" id="FQUC01000005">
    <property type="protein sequence ID" value="SHF32951.1"/>
    <property type="molecule type" value="Genomic_DNA"/>
</dbReference>